<comment type="subcellular location">
    <subcellularLocation>
        <location evidence="1">Nucleus</location>
        <location evidence="1">Nucleoplasm</location>
    </subcellularLocation>
</comment>
<dbReference type="GO" id="GO:0043565">
    <property type="term" value="F:sequence-specific DNA binding"/>
    <property type="evidence" value="ECO:0007669"/>
    <property type="project" value="InterPro"/>
</dbReference>
<keyword evidence="8 12" id="KW-0238">DNA-binding</keyword>
<evidence type="ECO:0000256" key="11">
    <source>
        <dbReference type="ARBA" id="ARBA00023306"/>
    </source>
</evidence>
<dbReference type="Gene3D" id="6.20.210.20">
    <property type="entry name" value="THAP domain"/>
    <property type="match status" value="1"/>
</dbReference>
<reference evidence="14 15" key="1">
    <citation type="submission" date="2023-11" db="EMBL/GenBank/DDBJ databases">
        <authorList>
            <person name="Okamura Y."/>
        </authorList>
    </citation>
    <scope>NUCLEOTIDE SEQUENCE [LARGE SCALE GENOMIC DNA]</scope>
</reference>
<evidence type="ECO:0000256" key="2">
    <source>
        <dbReference type="ARBA" id="ARBA00006177"/>
    </source>
</evidence>
<evidence type="ECO:0000256" key="10">
    <source>
        <dbReference type="ARBA" id="ARBA00023242"/>
    </source>
</evidence>
<gene>
    <name evidence="14" type="ORF">LNINA_LOCUS14560</name>
</gene>
<dbReference type="Proteomes" id="UP001497472">
    <property type="component" value="Unassembled WGS sequence"/>
</dbReference>
<dbReference type="Pfam" id="PF05485">
    <property type="entry name" value="THAP"/>
    <property type="match status" value="1"/>
</dbReference>
<dbReference type="InterPro" id="IPR026516">
    <property type="entry name" value="THAP1/10"/>
</dbReference>
<evidence type="ECO:0000256" key="8">
    <source>
        <dbReference type="ARBA" id="ARBA00023125"/>
    </source>
</evidence>
<evidence type="ECO:0000313" key="14">
    <source>
        <dbReference type="EMBL" id="CAK1555772.1"/>
    </source>
</evidence>
<evidence type="ECO:0000259" key="13">
    <source>
        <dbReference type="PROSITE" id="PS50950"/>
    </source>
</evidence>
<keyword evidence="6" id="KW-0805">Transcription regulation</keyword>
<evidence type="ECO:0000256" key="7">
    <source>
        <dbReference type="ARBA" id="ARBA00023054"/>
    </source>
</evidence>
<dbReference type="PROSITE" id="PS50950">
    <property type="entry name" value="ZF_THAP"/>
    <property type="match status" value="1"/>
</dbReference>
<evidence type="ECO:0000256" key="12">
    <source>
        <dbReference type="PROSITE-ProRule" id="PRU00309"/>
    </source>
</evidence>
<keyword evidence="10" id="KW-0539">Nucleus</keyword>
<keyword evidence="11" id="KW-0131">Cell cycle</keyword>
<dbReference type="GO" id="GO:0005654">
    <property type="term" value="C:nucleoplasm"/>
    <property type="evidence" value="ECO:0007669"/>
    <property type="project" value="UniProtKB-SubCell"/>
</dbReference>
<feature type="domain" description="THAP-type" evidence="13">
    <location>
        <begin position="1"/>
        <end position="87"/>
    </location>
</feature>
<keyword evidence="7" id="KW-0175">Coiled coil</keyword>
<dbReference type="Pfam" id="PF15072">
    <property type="entry name" value="HROB"/>
    <property type="match status" value="1"/>
</dbReference>
<evidence type="ECO:0000256" key="4">
    <source>
        <dbReference type="ARBA" id="ARBA00022771"/>
    </source>
</evidence>
<dbReference type="PANTHER" id="PTHR46600">
    <property type="entry name" value="THAP DOMAIN-CONTAINING"/>
    <property type="match status" value="1"/>
</dbReference>
<evidence type="ECO:0000256" key="9">
    <source>
        <dbReference type="ARBA" id="ARBA00023163"/>
    </source>
</evidence>
<dbReference type="SMART" id="SM00692">
    <property type="entry name" value="DM3"/>
    <property type="match status" value="1"/>
</dbReference>
<evidence type="ECO:0000256" key="5">
    <source>
        <dbReference type="ARBA" id="ARBA00022833"/>
    </source>
</evidence>
<keyword evidence="9" id="KW-0804">Transcription</keyword>
<dbReference type="GO" id="GO:0008270">
    <property type="term" value="F:zinc ion binding"/>
    <property type="evidence" value="ECO:0007669"/>
    <property type="project" value="UniProtKB-KW"/>
</dbReference>
<organism evidence="14 15">
    <name type="scientific">Leptosia nina</name>
    <dbReference type="NCBI Taxonomy" id="320188"/>
    <lineage>
        <taxon>Eukaryota</taxon>
        <taxon>Metazoa</taxon>
        <taxon>Ecdysozoa</taxon>
        <taxon>Arthropoda</taxon>
        <taxon>Hexapoda</taxon>
        <taxon>Insecta</taxon>
        <taxon>Pterygota</taxon>
        <taxon>Neoptera</taxon>
        <taxon>Endopterygota</taxon>
        <taxon>Lepidoptera</taxon>
        <taxon>Glossata</taxon>
        <taxon>Ditrysia</taxon>
        <taxon>Papilionoidea</taxon>
        <taxon>Pieridae</taxon>
        <taxon>Pierinae</taxon>
        <taxon>Leptosia</taxon>
    </lineage>
</organism>
<evidence type="ECO:0000313" key="15">
    <source>
        <dbReference type="Proteomes" id="UP001497472"/>
    </source>
</evidence>
<evidence type="ECO:0000256" key="1">
    <source>
        <dbReference type="ARBA" id="ARBA00004642"/>
    </source>
</evidence>
<dbReference type="AlphaFoldDB" id="A0AAV1K415"/>
<dbReference type="SUPFAM" id="SSF57716">
    <property type="entry name" value="Glucocorticoid receptor-like (DNA-binding domain)"/>
    <property type="match status" value="1"/>
</dbReference>
<evidence type="ECO:0000256" key="6">
    <source>
        <dbReference type="ARBA" id="ARBA00023015"/>
    </source>
</evidence>
<sequence>MPTCVVPTCKNNGTISKKSDGITFHTFPVDEERMLQWRRIIRKARLDDCWKPSKRSVICSIHFGEQFFYYTKSGMKRLKKEAMPIKNIIVSQDITETQLNLSGFLKSKTPAFTNSITEIVDVDNLNLDRKSVVTSSSLEGKADIDSEMQRLQTNSDINNEFDNLKQMKLKAQLRRKQIFLDRHVLSQLDFPEVSGEKHVPSIDNALKTTNISSISFPTINTSKNVDTNDLHWKENIHCSVSNKKSTSPTYIKKKIIDSHFDHKNKRKFPGPAGLLVGNCEETKDDSMCQIELLSQDIDSSQHLQKGIFHTPLWSKLQEDTSNLNYSTIKIIKQQALAGNLRKRKADVVRGFVDSIDRSAIDPLFTLRDPTGHIKCTLHRDAWTYFSTYIASECCALVLQRTTVLTTGSAFKKHYLNVTLYNISHIYSNNIVQEEIELPDGFVKIVNGEFTLIKCDRPITDLQSNEEIENNILEGLDGEFADIF</sequence>
<comment type="similarity">
    <text evidence="2">Belongs to the THAP1 family.</text>
</comment>
<proteinExistence type="inferred from homology"/>
<dbReference type="GO" id="GO:0000725">
    <property type="term" value="P:recombinational repair"/>
    <property type="evidence" value="ECO:0007669"/>
    <property type="project" value="InterPro"/>
</dbReference>
<dbReference type="InterPro" id="IPR038441">
    <property type="entry name" value="THAP_Znf_sf"/>
</dbReference>
<comment type="caution">
    <text evidence="14">The sequence shown here is derived from an EMBL/GenBank/DDBJ whole genome shotgun (WGS) entry which is preliminary data.</text>
</comment>
<dbReference type="InterPro" id="IPR006612">
    <property type="entry name" value="THAP_Znf"/>
</dbReference>
<keyword evidence="4 12" id="KW-0863">Zinc-finger</keyword>
<keyword evidence="15" id="KW-1185">Reference proteome</keyword>
<dbReference type="InterPro" id="IPR058570">
    <property type="entry name" value="HROB_OB"/>
</dbReference>
<keyword evidence="5" id="KW-0862">Zinc</keyword>
<protein>
    <recommendedName>
        <fullName evidence="13">THAP-type domain-containing protein</fullName>
    </recommendedName>
</protein>
<dbReference type="EMBL" id="CAVLEF010000280">
    <property type="protein sequence ID" value="CAK1555772.1"/>
    <property type="molecule type" value="Genomic_DNA"/>
</dbReference>
<accession>A0AAV1K415</accession>
<dbReference type="PANTHER" id="PTHR46600:SF1">
    <property type="entry name" value="THAP DOMAIN-CONTAINING PROTEIN 1"/>
    <property type="match status" value="1"/>
</dbReference>
<name>A0AAV1K415_9NEOP</name>
<keyword evidence="3" id="KW-0479">Metal-binding</keyword>
<evidence type="ECO:0000256" key="3">
    <source>
        <dbReference type="ARBA" id="ARBA00022723"/>
    </source>
</evidence>
<dbReference type="SMART" id="SM00980">
    <property type="entry name" value="THAP"/>
    <property type="match status" value="1"/>
</dbReference>